<feature type="transmembrane region" description="Helical" evidence="2">
    <location>
        <begin position="226"/>
        <end position="251"/>
    </location>
</feature>
<dbReference type="PANTHER" id="PTHR37305:SF1">
    <property type="entry name" value="MEMBRANE PROTEIN"/>
    <property type="match status" value="1"/>
</dbReference>
<feature type="transmembrane region" description="Helical" evidence="2">
    <location>
        <begin position="16"/>
        <end position="38"/>
    </location>
</feature>
<gene>
    <name evidence="3" type="ORF">C8D89_103255</name>
</gene>
<keyword evidence="2" id="KW-0472">Membrane</keyword>
<keyword evidence="4" id="KW-1185">Reference proteome</keyword>
<dbReference type="AlphaFoldDB" id="A0A2U1FIC0"/>
<dbReference type="EMBL" id="QEKW01000003">
    <property type="protein sequence ID" value="PVZ11925.1"/>
    <property type="molecule type" value="Genomic_DNA"/>
</dbReference>
<comment type="caution">
    <text evidence="3">The sequence shown here is derived from an EMBL/GenBank/DDBJ whole genome shotgun (WGS) entry which is preliminary data.</text>
</comment>
<keyword evidence="2" id="KW-0812">Transmembrane</keyword>
<dbReference type="Pfam" id="PF12730">
    <property type="entry name" value="ABC2_membrane_4"/>
    <property type="match status" value="1"/>
</dbReference>
<accession>A0A2U1FIC0</accession>
<name>A0A2U1FIC0_9PSEU</name>
<dbReference type="PANTHER" id="PTHR37305">
    <property type="entry name" value="INTEGRAL MEMBRANE PROTEIN-RELATED"/>
    <property type="match status" value="1"/>
</dbReference>
<feature type="transmembrane region" description="Helical" evidence="2">
    <location>
        <begin position="263"/>
        <end position="289"/>
    </location>
</feature>
<feature type="transmembrane region" description="Helical" evidence="2">
    <location>
        <begin position="106"/>
        <end position="132"/>
    </location>
</feature>
<organism evidence="3 4">
    <name type="scientific">Actinomycetospora cinnamomea</name>
    <dbReference type="NCBI Taxonomy" id="663609"/>
    <lineage>
        <taxon>Bacteria</taxon>
        <taxon>Bacillati</taxon>
        <taxon>Actinomycetota</taxon>
        <taxon>Actinomycetes</taxon>
        <taxon>Pseudonocardiales</taxon>
        <taxon>Pseudonocardiaceae</taxon>
        <taxon>Actinomycetospora</taxon>
    </lineage>
</organism>
<proteinExistence type="predicted"/>
<evidence type="ECO:0000256" key="1">
    <source>
        <dbReference type="SAM" id="MobiDB-lite"/>
    </source>
</evidence>
<evidence type="ECO:0000313" key="3">
    <source>
        <dbReference type="EMBL" id="PVZ11925.1"/>
    </source>
</evidence>
<feature type="transmembrane region" description="Helical" evidence="2">
    <location>
        <begin position="58"/>
        <end position="85"/>
    </location>
</feature>
<reference evidence="3 4" key="1">
    <citation type="submission" date="2018-04" db="EMBL/GenBank/DDBJ databases">
        <title>Genomic Encyclopedia of Type Strains, Phase IV (KMG-IV): sequencing the most valuable type-strain genomes for metagenomic binning, comparative biology and taxonomic classification.</title>
        <authorList>
            <person name="Goeker M."/>
        </authorList>
    </citation>
    <scope>NUCLEOTIDE SEQUENCE [LARGE SCALE GENOMIC DNA]</scope>
    <source>
        <strain evidence="3 4">DSM 45771</strain>
    </source>
</reference>
<dbReference type="RefSeq" id="WP_116707609.1">
    <property type="nucleotide sequence ID" value="NZ_QEKW01000003.1"/>
</dbReference>
<evidence type="ECO:0000313" key="4">
    <source>
        <dbReference type="Proteomes" id="UP000245639"/>
    </source>
</evidence>
<feature type="region of interest" description="Disordered" evidence="1">
    <location>
        <begin position="157"/>
        <end position="216"/>
    </location>
</feature>
<sequence>MIGVELVKLARRPRTWATIGLLCLLPTVVAVFLATTRISPPPGQGAAFLSAVLQSGSLYPAAALALVLPIFLPVAVAVVAGDAVAGESSQGTLRYLLVRPVRRTALLGAKLVAIVVFVLGAVLSVAGTSYVVGVSLFGAGDPVAVVRALPEVTGDDGGVAGTAPAGGPQSTSGPAGGQVGGSDASSSGGGQPDARDSSAVDPEAARERAQSSVSSLSGEALSPADLAARLLGAMGYVVVSMLGVAAIALFLSTVTTSSLGATLGALAALITSQVLVSLDAASSVTPYLPTRYWLAWIDFFRDPIFLRDITAGLWLQAGYVVVLMLAAWANFTTKDVTS</sequence>
<keyword evidence="2" id="KW-1133">Transmembrane helix</keyword>
<evidence type="ECO:0000256" key="2">
    <source>
        <dbReference type="SAM" id="Phobius"/>
    </source>
</evidence>
<dbReference type="Proteomes" id="UP000245639">
    <property type="component" value="Unassembled WGS sequence"/>
</dbReference>
<protein>
    <submittedName>
        <fullName evidence="3">ABC-2 type transport system permease protein</fullName>
    </submittedName>
</protein>
<dbReference type="OrthoDB" id="3217553at2"/>
<feature type="transmembrane region" description="Helical" evidence="2">
    <location>
        <begin position="309"/>
        <end position="331"/>
    </location>
</feature>
<feature type="compositionally biased region" description="Basic and acidic residues" evidence="1">
    <location>
        <begin position="193"/>
        <end position="209"/>
    </location>
</feature>